<gene>
    <name evidence="2" type="ORF">RYX45_13320</name>
</gene>
<dbReference type="SUPFAM" id="SSF109604">
    <property type="entry name" value="HD-domain/PDEase-like"/>
    <property type="match status" value="1"/>
</dbReference>
<dbReference type="GO" id="GO:0016787">
    <property type="term" value="F:hydrolase activity"/>
    <property type="evidence" value="ECO:0007669"/>
    <property type="project" value="UniProtKB-KW"/>
</dbReference>
<dbReference type="InterPro" id="IPR037522">
    <property type="entry name" value="HD_GYP_dom"/>
</dbReference>
<sequence length="366" mass="41257">MRLVSVKHVESGATLGRDIYNDSGQILLFRGVALTDRLKARLVDMGIYYIYIEDEMTEDVVIESVIREDTRHKAVQTIKEEFKAISVETKLNKTINLDHLSKSFTSVIDSLLKDIKENQDALAMLQEAYVHDNYIFTHSLNVTVYTLGLAMKLGYSSKKLNEIGVGALLHDVGKVSVPLEVLNKPGRLNDDEYEIIKTHAMAGYDMLRGVPNIPLLAAHCALQHHERVDGSGYPRGLKGEHIHQYAKIIGIADVFDAVTSHRVYRKPMLPHEGLELLYSGAGQIFDKKLVETFRETISIYPIGLTVKLSDGRMAIVVKQNKQMSTRPVVRVFNENGQRIKHYYDIDLMDYLDVTIVETEATLASVK</sequence>
<dbReference type="PANTHER" id="PTHR43155">
    <property type="entry name" value="CYCLIC DI-GMP PHOSPHODIESTERASE PA4108-RELATED"/>
    <property type="match status" value="1"/>
</dbReference>
<dbReference type="PROSITE" id="PS51832">
    <property type="entry name" value="HD_GYP"/>
    <property type="match status" value="1"/>
</dbReference>
<keyword evidence="2" id="KW-0378">Hydrolase</keyword>
<dbReference type="CDD" id="cd00077">
    <property type="entry name" value="HDc"/>
    <property type="match status" value="1"/>
</dbReference>
<dbReference type="EMBL" id="JAWJAY010000003">
    <property type="protein sequence ID" value="MDV2886163.1"/>
    <property type="molecule type" value="Genomic_DNA"/>
</dbReference>
<dbReference type="InterPro" id="IPR003607">
    <property type="entry name" value="HD/PDEase_dom"/>
</dbReference>
<protein>
    <submittedName>
        <fullName evidence="2">HD-GYP domain-containing protein</fullName>
        <ecNumber evidence="2">3.1.4.-</ecNumber>
    </submittedName>
</protein>
<feature type="domain" description="HD-GYP" evidence="1">
    <location>
        <begin position="113"/>
        <end position="310"/>
    </location>
</feature>
<evidence type="ECO:0000313" key="2">
    <source>
        <dbReference type="EMBL" id="MDV2886163.1"/>
    </source>
</evidence>
<dbReference type="PANTHER" id="PTHR43155:SF2">
    <property type="entry name" value="CYCLIC DI-GMP PHOSPHODIESTERASE PA4108"/>
    <property type="match status" value="1"/>
</dbReference>
<proteinExistence type="predicted"/>
<dbReference type="Pfam" id="PF13487">
    <property type="entry name" value="HD_5"/>
    <property type="match status" value="1"/>
</dbReference>
<dbReference type="AlphaFoldDB" id="A0AAJ2NPG3"/>
<dbReference type="RefSeq" id="WP_323467001.1">
    <property type="nucleotide sequence ID" value="NZ_CP144224.1"/>
</dbReference>
<name>A0AAJ2NPG3_ALKPS</name>
<evidence type="ECO:0000259" key="1">
    <source>
        <dbReference type="PROSITE" id="PS51832"/>
    </source>
</evidence>
<comment type="caution">
    <text evidence="2">The sequence shown here is derived from an EMBL/GenBank/DDBJ whole genome shotgun (WGS) entry which is preliminary data.</text>
</comment>
<dbReference type="SMART" id="SM00471">
    <property type="entry name" value="HDc"/>
    <property type="match status" value="1"/>
</dbReference>
<dbReference type="Gene3D" id="1.10.3210.10">
    <property type="entry name" value="Hypothetical protein af1432"/>
    <property type="match status" value="1"/>
</dbReference>
<evidence type="ECO:0000313" key="3">
    <source>
        <dbReference type="Proteomes" id="UP001285636"/>
    </source>
</evidence>
<accession>A0AAJ2NPG3</accession>
<dbReference type="EC" id="3.1.4.-" evidence="2"/>
<dbReference type="Proteomes" id="UP001285636">
    <property type="component" value="Unassembled WGS sequence"/>
</dbReference>
<reference evidence="2" key="1">
    <citation type="submission" date="2023-10" db="EMBL/GenBank/DDBJ databases">
        <title>Screening of Alkalihalophilus pseudofirmusBZ-TG-HK211 and Its Alleviation of Salt Stress on Rapeseed Growth.</title>
        <authorList>
            <person name="Zhao B."/>
            <person name="Guo T."/>
        </authorList>
    </citation>
    <scope>NUCLEOTIDE SEQUENCE</scope>
    <source>
        <strain evidence="2">BZ-TG-HK211</strain>
    </source>
</reference>
<organism evidence="2 3">
    <name type="scientific">Alkalihalophilus pseudofirmus</name>
    <name type="common">Bacillus pseudofirmus</name>
    <dbReference type="NCBI Taxonomy" id="79885"/>
    <lineage>
        <taxon>Bacteria</taxon>
        <taxon>Bacillati</taxon>
        <taxon>Bacillota</taxon>
        <taxon>Bacilli</taxon>
        <taxon>Bacillales</taxon>
        <taxon>Bacillaceae</taxon>
        <taxon>Alkalihalophilus</taxon>
    </lineage>
</organism>